<name>A9WCT2_CHLAA</name>
<dbReference type="EnsemblBacteria" id="ABY37044">
    <property type="protein sequence ID" value="ABY37044"/>
    <property type="gene ID" value="Caur_3867"/>
</dbReference>
<reference evidence="3" key="1">
    <citation type="journal article" date="2011" name="BMC Genomics">
        <title>Complete genome sequence of the filamentous anoxygenic phototrophic bacterium Chloroflexus aurantiacus.</title>
        <authorList>
            <person name="Tang K.H."/>
            <person name="Barry K."/>
            <person name="Chertkov O."/>
            <person name="Dalin E."/>
            <person name="Han C.S."/>
            <person name="Hauser L.J."/>
            <person name="Honchak B.M."/>
            <person name="Karbach L.E."/>
            <person name="Land M.L."/>
            <person name="Lapidus A."/>
            <person name="Larimer F.W."/>
            <person name="Mikhailova N."/>
            <person name="Pitluck S."/>
            <person name="Pierson B.K."/>
            <person name="Blankenship R.E."/>
        </authorList>
    </citation>
    <scope>NUCLEOTIDE SEQUENCE [LARGE SCALE GENOMIC DNA]</scope>
    <source>
        <strain evidence="3">ATCC 29366 / DSM 635 / J-10-fl</strain>
    </source>
</reference>
<dbReference type="Proteomes" id="UP000002008">
    <property type="component" value="Chromosome"/>
</dbReference>
<dbReference type="KEGG" id="cau:Caur_3867"/>
<evidence type="ECO:0000259" key="1">
    <source>
        <dbReference type="Pfam" id="PF10091"/>
    </source>
</evidence>
<keyword evidence="3" id="KW-1185">Reference proteome</keyword>
<dbReference type="PATRIC" id="fig|324602.8.peg.4340"/>
<dbReference type="EMBL" id="CP000909">
    <property type="protein sequence ID" value="ABY37044.1"/>
    <property type="molecule type" value="Genomic_DNA"/>
</dbReference>
<sequence length="412" mass="46418">MDTYTLLNYEREGAINFFRAGTNLDPNSPGYGLTVDALHRPQIASIASVGFALSAWVIAVEYGMMPRNEALNLVRGTLRTLWERVPHRYGFFAHFLDRDTAARWGRCEYSTIDTALCLNGAITAAAYFHDAEITELTEQLLARIDWHAFITECDQQKVLRMSYNPDADGDYVTNEPGFISVWDMAAEQKMIYLQAALHLDPTTARALYRGFRRDKGDYRGQSIIINPGGTLFAYQYTEAWLDVRTYRDPDGVDWFTNTRLASMANRDYCVSLHERFRTYHANSWGIGCGDTPRGYVVAGAPPALIPPEPDGTVSISNATACLPFIPDDVLAMLDYLYREHPQSYGRYGFYDAYNLDTVPAWYSHTIYGINKGCALLMLENACTGLIWDIYTNSPMIQRALAVLGFTPQPSAR</sequence>
<organism evidence="2 3">
    <name type="scientific">Chloroflexus aurantiacus (strain ATCC 29366 / DSM 635 / J-10-fl)</name>
    <dbReference type="NCBI Taxonomy" id="324602"/>
    <lineage>
        <taxon>Bacteria</taxon>
        <taxon>Bacillati</taxon>
        <taxon>Chloroflexota</taxon>
        <taxon>Chloroflexia</taxon>
        <taxon>Chloroflexales</taxon>
        <taxon>Chloroflexineae</taxon>
        <taxon>Chloroflexaceae</taxon>
        <taxon>Chloroflexus</taxon>
    </lineage>
</organism>
<dbReference type="RefSeq" id="WP_012259697.1">
    <property type="nucleotide sequence ID" value="NC_010175.1"/>
</dbReference>
<dbReference type="STRING" id="324602.Caur_3867"/>
<dbReference type="HOGENOM" id="CLU_023287_0_1_0"/>
<protein>
    <recommendedName>
        <fullName evidence="1">Glycoamylase-like domain-containing protein</fullName>
    </recommendedName>
</protein>
<proteinExistence type="predicted"/>
<dbReference type="eggNOG" id="COG5368">
    <property type="taxonomic scope" value="Bacteria"/>
</dbReference>
<accession>A9WCT2</accession>
<dbReference type="Pfam" id="PF10091">
    <property type="entry name" value="Glycoamylase"/>
    <property type="match status" value="1"/>
</dbReference>
<dbReference type="Gene3D" id="1.50.10.140">
    <property type="match status" value="1"/>
</dbReference>
<evidence type="ECO:0000313" key="3">
    <source>
        <dbReference type="Proteomes" id="UP000002008"/>
    </source>
</evidence>
<dbReference type="InParanoid" id="A9WCT2"/>
<gene>
    <name evidence="2" type="ordered locus">Caur_3867</name>
</gene>
<evidence type="ECO:0000313" key="2">
    <source>
        <dbReference type="EMBL" id="ABY37044.1"/>
    </source>
</evidence>
<dbReference type="InterPro" id="IPR019282">
    <property type="entry name" value="Glycoamylase-like_cons_dom"/>
</dbReference>
<feature type="domain" description="Glycoamylase-like" evidence="1">
    <location>
        <begin position="182"/>
        <end position="394"/>
    </location>
</feature>
<dbReference type="AlphaFoldDB" id="A9WCT2"/>